<dbReference type="InterPro" id="IPR018485">
    <property type="entry name" value="FGGY_C"/>
</dbReference>
<organism evidence="16 17">
    <name type="scientific">Saccharopolyspora antimicrobica</name>
    <dbReference type="NCBI Taxonomy" id="455193"/>
    <lineage>
        <taxon>Bacteria</taxon>
        <taxon>Bacillati</taxon>
        <taxon>Actinomycetota</taxon>
        <taxon>Actinomycetes</taxon>
        <taxon>Pseudonocardiales</taxon>
        <taxon>Pseudonocardiaceae</taxon>
        <taxon>Saccharopolyspora</taxon>
    </lineage>
</organism>
<protein>
    <recommendedName>
        <fullName evidence="10 12">Xylulose kinase</fullName>
        <shortName evidence="10 12">Xylulokinase</shortName>
        <ecNumber evidence="10 12">2.7.1.17</ecNumber>
    </recommendedName>
</protein>
<dbReference type="Proteomes" id="UP000199398">
    <property type="component" value="Unassembled WGS sequence"/>
</dbReference>
<dbReference type="Gene3D" id="3.30.420.40">
    <property type="match status" value="2"/>
</dbReference>
<feature type="domain" description="Carbohydrate kinase FGGY C-terminal" evidence="14">
    <location>
        <begin position="280"/>
        <end position="446"/>
    </location>
</feature>
<evidence type="ECO:0000256" key="10">
    <source>
        <dbReference type="HAMAP-Rule" id="MF_02220"/>
    </source>
</evidence>
<evidence type="ECO:0000256" key="7">
    <source>
        <dbReference type="ARBA" id="ARBA00022840"/>
    </source>
</evidence>
<dbReference type="EMBL" id="RBXX01000002">
    <property type="protein sequence ID" value="RKT89044.1"/>
    <property type="molecule type" value="Genomic_DNA"/>
</dbReference>
<dbReference type="Pfam" id="PF00370">
    <property type="entry name" value="FGGY_N"/>
    <property type="match status" value="1"/>
</dbReference>
<comment type="similarity">
    <text evidence="1">Belongs to the heat shock protein 70 family.</text>
</comment>
<evidence type="ECO:0000256" key="11">
    <source>
        <dbReference type="RuleBase" id="RU003733"/>
    </source>
</evidence>
<dbReference type="PANTHER" id="PTHR43095:SF5">
    <property type="entry name" value="XYLULOSE KINASE"/>
    <property type="match status" value="1"/>
</dbReference>
<evidence type="ECO:0000256" key="3">
    <source>
        <dbReference type="ARBA" id="ARBA00022629"/>
    </source>
</evidence>
<keyword evidence="3 10" id="KW-0859">Xylose metabolism</keyword>
<comment type="catalytic activity">
    <reaction evidence="10 12">
        <text>D-xylulose + ATP = D-xylulose 5-phosphate + ADP + H(+)</text>
        <dbReference type="Rhea" id="RHEA:10964"/>
        <dbReference type="ChEBI" id="CHEBI:15378"/>
        <dbReference type="ChEBI" id="CHEBI:17140"/>
        <dbReference type="ChEBI" id="CHEBI:30616"/>
        <dbReference type="ChEBI" id="CHEBI:57737"/>
        <dbReference type="ChEBI" id="CHEBI:456216"/>
        <dbReference type="EC" id="2.7.1.17"/>
    </reaction>
</comment>
<dbReference type="InterPro" id="IPR006000">
    <property type="entry name" value="Xylulokinase"/>
</dbReference>
<reference evidence="15 18" key="2">
    <citation type="submission" date="2018-10" db="EMBL/GenBank/DDBJ databases">
        <title>Sequencing the genomes of 1000 actinobacteria strains.</title>
        <authorList>
            <person name="Klenk H.-P."/>
        </authorList>
    </citation>
    <scope>NUCLEOTIDE SEQUENCE [LARGE SCALE GENOMIC DNA]</scope>
    <source>
        <strain evidence="15 18">DSM 45119</strain>
    </source>
</reference>
<evidence type="ECO:0000256" key="4">
    <source>
        <dbReference type="ARBA" id="ARBA00022679"/>
    </source>
</evidence>
<dbReference type="PROSITE" id="PS00297">
    <property type="entry name" value="HSP70_1"/>
    <property type="match status" value="1"/>
</dbReference>
<comment type="function">
    <text evidence="10">Catalyzes the phosphorylation of D-xylulose to D-xylulose 5-phosphate.</text>
</comment>
<dbReference type="Proteomes" id="UP000270697">
    <property type="component" value="Unassembled WGS sequence"/>
</dbReference>
<dbReference type="AlphaFoldDB" id="A0A1I5LWE5"/>
<reference evidence="16 17" key="1">
    <citation type="submission" date="2016-10" db="EMBL/GenBank/DDBJ databases">
        <authorList>
            <person name="de Groot N.N."/>
        </authorList>
    </citation>
    <scope>NUCLEOTIDE SEQUENCE [LARGE SCALE GENOMIC DNA]</scope>
    <source>
        <strain evidence="16 17">CPCC 201259</strain>
    </source>
</reference>
<dbReference type="InterPro" id="IPR018484">
    <property type="entry name" value="FGGY_N"/>
</dbReference>
<keyword evidence="9 10" id="KW-0119">Carbohydrate metabolism</keyword>
<dbReference type="GO" id="GO:0042732">
    <property type="term" value="P:D-xylose metabolic process"/>
    <property type="evidence" value="ECO:0007669"/>
    <property type="project" value="UniProtKB-KW"/>
</dbReference>
<evidence type="ECO:0000256" key="6">
    <source>
        <dbReference type="ARBA" id="ARBA00022777"/>
    </source>
</evidence>
<evidence type="ECO:0000256" key="1">
    <source>
        <dbReference type="ARBA" id="ARBA00007381"/>
    </source>
</evidence>
<keyword evidence="6 10" id="KW-0418">Kinase</keyword>
<evidence type="ECO:0000256" key="12">
    <source>
        <dbReference type="RuleBase" id="RU364073"/>
    </source>
</evidence>
<dbReference type="OrthoDB" id="9782710at2"/>
<comment type="similarity">
    <text evidence="2 10 11">Belongs to the FGGY kinase family.</text>
</comment>
<evidence type="ECO:0000256" key="9">
    <source>
        <dbReference type="ARBA" id="ARBA00023277"/>
    </source>
</evidence>
<evidence type="ECO:0000259" key="14">
    <source>
        <dbReference type="Pfam" id="PF02782"/>
    </source>
</evidence>
<dbReference type="NCBIfam" id="TIGR01312">
    <property type="entry name" value="XylB"/>
    <property type="match status" value="1"/>
</dbReference>
<feature type="domain" description="Carbohydrate kinase FGGY N-terminal" evidence="13">
    <location>
        <begin position="1"/>
        <end position="242"/>
    </location>
</feature>
<dbReference type="InterPro" id="IPR000577">
    <property type="entry name" value="Carb_kinase_FGGY"/>
</dbReference>
<dbReference type="CDD" id="cd07808">
    <property type="entry name" value="ASKHA_NBD_FGGY_EcXK-like"/>
    <property type="match status" value="1"/>
</dbReference>
<gene>
    <name evidence="10 12" type="primary">xylB</name>
    <name evidence="15" type="ORF">ATL45_7490</name>
    <name evidence="16" type="ORF">SAMN05421805_13411</name>
</gene>
<dbReference type="EC" id="2.7.1.17" evidence="10 12"/>
<dbReference type="EMBL" id="FOUP01000034">
    <property type="protein sequence ID" value="SFP01704.1"/>
    <property type="molecule type" value="Genomic_DNA"/>
</dbReference>
<dbReference type="HAMAP" id="MF_02220">
    <property type="entry name" value="XylB"/>
    <property type="match status" value="1"/>
</dbReference>
<sequence length="502" mass="53606">MLIGIDLGTSTCKVIAVNGSGEVVAKQSRDYPMINLRQGWAEQDPAEWWRATDEALTALTATLPGGGREVTGIGLCGQMHGLTALDAAGEPLRHAILWNDQRAAPQCDWITERAGGLDELLRMTRNRMLPGFTGGKIIWFRDNEPELFERTAHVLNPKDYLRLRLTGTCATDVSDASGTGLFDVARRRWSGELLQLLDIDRALLPDVVESTEQTGHVLPGLARRWGIPEGTPVFGGGGDAVIQTTAMGLVDAGPVGFTIGTAGIVAGGAASCPDNPGGRVQVSCGNAPGRWHVMGVSLSAGGAFQWLRDALGPATTADPVSFDKLVALAKAVEPGSNGLLFLPYLLGERSPHVAPEAAAGWVGLTPMHHIGHLARSVMEGVLLNMREILEVCRQAGLDCDRVVASGGATNESLWLQMLADVLDRETATVTGSSEGGAYGAALAAGVGTGQWRDFDEALSGVSVERTFIPQQATAQEYDRIFRSHRRLYDELKPLYQENAQLR</sequence>
<dbReference type="GO" id="GO:0005998">
    <property type="term" value="P:xylulose catabolic process"/>
    <property type="evidence" value="ECO:0007669"/>
    <property type="project" value="UniProtKB-UniRule"/>
</dbReference>
<dbReference type="RefSeq" id="WP_093160843.1">
    <property type="nucleotide sequence ID" value="NZ_FOUP01000034.1"/>
</dbReference>
<keyword evidence="8" id="KW-0346">Stress response</keyword>
<keyword evidence="4 10" id="KW-0808">Transferase</keyword>
<keyword evidence="7 10" id="KW-0067">ATP-binding</keyword>
<evidence type="ECO:0000313" key="17">
    <source>
        <dbReference type="Proteomes" id="UP000199398"/>
    </source>
</evidence>
<evidence type="ECO:0000313" key="16">
    <source>
        <dbReference type="EMBL" id="SFP01704.1"/>
    </source>
</evidence>
<evidence type="ECO:0000313" key="15">
    <source>
        <dbReference type="EMBL" id="RKT89044.1"/>
    </source>
</evidence>
<evidence type="ECO:0000313" key="18">
    <source>
        <dbReference type="Proteomes" id="UP000270697"/>
    </source>
</evidence>
<keyword evidence="5 10" id="KW-0547">Nucleotide-binding</keyword>
<dbReference type="InterPro" id="IPR050406">
    <property type="entry name" value="FGGY_Carb_Kinase"/>
</dbReference>
<dbReference type="PIRSF" id="PIRSF000538">
    <property type="entry name" value="GlpK"/>
    <property type="match status" value="1"/>
</dbReference>
<dbReference type="SUPFAM" id="SSF53067">
    <property type="entry name" value="Actin-like ATPase domain"/>
    <property type="match status" value="2"/>
</dbReference>
<dbReference type="InterPro" id="IPR018483">
    <property type="entry name" value="Carb_kinase_FGGY_CS"/>
</dbReference>
<feature type="binding site" evidence="10">
    <location>
        <begin position="79"/>
        <end position="80"/>
    </location>
    <ligand>
        <name>substrate</name>
    </ligand>
</feature>
<dbReference type="Pfam" id="PF02782">
    <property type="entry name" value="FGGY_C"/>
    <property type="match status" value="1"/>
</dbReference>
<dbReference type="InterPro" id="IPR043129">
    <property type="entry name" value="ATPase_NBD"/>
</dbReference>
<evidence type="ECO:0000256" key="8">
    <source>
        <dbReference type="ARBA" id="ARBA00023016"/>
    </source>
</evidence>
<dbReference type="GO" id="GO:0005524">
    <property type="term" value="F:ATP binding"/>
    <property type="evidence" value="ECO:0007669"/>
    <property type="project" value="UniProtKB-UniRule"/>
</dbReference>
<feature type="active site" description="Proton acceptor" evidence="10">
    <location>
        <position position="239"/>
    </location>
</feature>
<keyword evidence="18" id="KW-1185">Reference proteome</keyword>
<dbReference type="PANTHER" id="PTHR43095">
    <property type="entry name" value="SUGAR KINASE"/>
    <property type="match status" value="1"/>
</dbReference>
<dbReference type="STRING" id="455193.SAMN05421805_13411"/>
<evidence type="ECO:0000259" key="13">
    <source>
        <dbReference type="Pfam" id="PF00370"/>
    </source>
</evidence>
<dbReference type="PROSITE" id="PS00445">
    <property type="entry name" value="FGGY_KINASES_2"/>
    <property type="match status" value="1"/>
</dbReference>
<proteinExistence type="inferred from homology"/>
<feature type="site" description="Important for activity" evidence="10">
    <location>
        <position position="6"/>
    </location>
</feature>
<dbReference type="InterPro" id="IPR018181">
    <property type="entry name" value="Heat_shock_70_CS"/>
</dbReference>
<accession>A0A1I5LWE5</accession>
<evidence type="ECO:0000256" key="2">
    <source>
        <dbReference type="ARBA" id="ARBA00009156"/>
    </source>
</evidence>
<dbReference type="PROSITE" id="PS00933">
    <property type="entry name" value="FGGY_KINASES_1"/>
    <property type="match status" value="1"/>
</dbReference>
<name>A0A1I5LWE5_9PSEU</name>
<dbReference type="GO" id="GO:0004856">
    <property type="term" value="F:D-xylulokinase activity"/>
    <property type="evidence" value="ECO:0007669"/>
    <property type="project" value="UniProtKB-UniRule"/>
</dbReference>
<evidence type="ECO:0000256" key="5">
    <source>
        <dbReference type="ARBA" id="ARBA00022741"/>
    </source>
</evidence>